<dbReference type="InterPro" id="IPR039308">
    <property type="entry name" value="GAS8"/>
</dbReference>
<feature type="coiled-coil region" evidence="13">
    <location>
        <begin position="262"/>
        <end position="402"/>
    </location>
</feature>
<dbReference type="GO" id="GO:0030317">
    <property type="term" value="P:flagellated sperm motility"/>
    <property type="evidence" value="ECO:0007669"/>
    <property type="project" value="TreeGrafter"/>
</dbReference>
<evidence type="ECO:0000313" key="16">
    <source>
        <dbReference type="Ensembl" id="ENSMMOP00000021292.1"/>
    </source>
</evidence>
<evidence type="ECO:0000259" key="15">
    <source>
        <dbReference type="Pfam" id="PF13851"/>
    </source>
</evidence>
<dbReference type="GO" id="GO:0005874">
    <property type="term" value="C:microtubule"/>
    <property type="evidence" value="ECO:0007669"/>
    <property type="project" value="UniProtKB-KW"/>
</dbReference>
<dbReference type="PANTHER" id="PTHR31543">
    <property type="entry name" value="DYNEIN REGULATORY COMPLEX SUBUNIT 4"/>
    <property type="match status" value="1"/>
</dbReference>
<evidence type="ECO:0000313" key="17">
    <source>
        <dbReference type="Proteomes" id="UP000261620"/>
    </source>
</evidence>
<evidence type="ECO:0000256" key="14">
    <source>
        <dbReference type="SAM" id="MobiDB-lite"/>
    </source>
</evidence>
<evidence type="ECO:0000256" key="7">
    <source>
        <dbReference type="ARBA" id="ARBA00022846"/>
    </source>
</evidence>
<name>A0A3Q4BLT0_MOLML</name>
<dbReference type="Ensembl" id="ENSMMOT00000021648.1">
    <property type="protein sequence ID" value="ENSMMOP00000021292.1"/>
    <property type="gene ID" value="ENSMMOG00000016190.1"/>
</dbReference>
<evidence type="ECO:0000256" key="4">
    <source>
        <dbReference type="ARBA" id="ARBA00021301"/>
    </source>
</evidence>
<evidence type="ECO:0000256" key="6">
    <source>
        <dbReference type="ARBA" id="ARBA00022701"/>
    </source>
</evidence>
<feature type="domain" description="Growth arrest-specific protein 8" evidence="15">
    <location>
        <begin position="209"/>
        <end position="393"/>
    </location>
</feature>
<reference evidence="16" key="1">
    <citation type="submission" date="2025-08" db="UniProtKB">
        <authorList>
            <consortium name="Ensembl"/>
        </authorList>
    </citation>
    <scope>IDENTIFICATION</scope>
</reference>
<evidence type="ECO:0000256" key="9">
    <source>
        <dbReference type="ARBA" id="ARBA00023069"/>
    </source>
</evidence>
<keyword evidence="10" id="KW-0206">Cytoskeleton</keyword>
<keyword evidence="6" id="KW-0493">Microtubule</keyword>
<accession>A0A3Q4BLT0</accession>
<dbReference type="GO" id="GO:0031514">
    <property type="term" value="C:motile cilium"/>
    <property type="evidence" value="ECO:0007669"/>
    <property type="project" value="UniProtKB-SubCell"/>
</dbReference>
<keyword evidence="5" id="KW-0963">Cytoplasm</keyword>
<evidence type="ECO:0000256" key="8">
    <source>
        <dbReference type="ARBA" id="ARBA00023054"/>
    </source>
</evidence>
<dbReference type="InterPro" id="IPR025593">
    <property type="entry name" value="GAS8_dom"/>
</dbReference>
<keyword evidence="7" id="KW-0282">Flagellum</keyword>
<feature type="compositionally biased region" description="Basic residues" evidence="14">
    <location>
        <begin position="1"/>
        <end position="13"/>
    </location>
</feature>
<keyword evidence="11" id="KW-0966">Cell projection</keyword>
<keyword evidence="17" id="KW-1185">Reference proteome</keyword>
<proteinExistence type="inferred from homology"/>
<dbReference type="OMA" id="SVFYNFQ"/>
<keyword evidence="9" id="KW-0969">Cilium</keyword>
<evidence type="ECO:0000256" key="11">
    <source>
        <dbReference type="ARBA" id="ARBA00023273"/>
    </source>
</evidence>
<dbReference type="GO" id="GO:0008017">
    <property type="term" value="F:microtubule binding"/>
    <property type="evidence" value="ECO:0007669"/>
    <property type="project" value="InterPro"/>
</dbReference>
<keyword evidence="8 13" id="KW-0175">Coiled coil</keyword>
<evidence type="ECO:0000256" key="1">
    <source>
        <dbReference type="ARBA" id="ARBA00004230"/>
    </source>
</evidence>
<comment type="subcellular location">
    <subcellularLocation>
        <location evidence="1">Cell projection</location>
        <location evidence="1">Cilium</location>
        <location evidence="1">Flagellum</location>
    </subcellularLocation>
    <subcellularLocation>
        <location evidence="2">Cytoplasm</location>
        <location evidence="2">Cytoskeleton</location>
    </subcellularLocation>
</comment>
<dbReference type="AlphaFoldDB" id="A0A3Q4BLT0"/>
<dbReference type="PANTHER" id="PTHR31543:SF0">
    <property type="entry name" value="DYNEIN REGULATORY COMPLEX SUBUNIT 4"/>
    <property type="match status" value="1"/>
</dbReference>
<dbReference type="STRING" id="94237.ENSMMOP00000021292"/>
<dbReference type="Pfam" id="PF13851">
    <property type="entry name" value="GAS"/>
    <property type="match status" value="1"/>
</dbReference>
<dbReference type="Proteomes" id="UP000261620">
    <property type="component" value="Unplaced"/>
</dbReference>
<dbReference type="GO" id="GO:0005794">
    <property type="term" value="C:Golgi apparatus"/>
    <property type="evidence" value="ECO:0007669"/>
    <property type="project" value="TreeGrafter"/>
</dbReference>
<reference evidence="16" key="2">
    <citation type="submission" date="2025-09" db="UniProtKB">
        <authorList>
            <consortium name="Ensembl"/>
        </authorList>
    </citation>
    <scope>IDENTIFICATION</scope>
</reference>
<evidence type="ECO:0000256" key="12">
    <source>
        <dbReference type="ARBA" id="ARBA00031568"/>
    </source>
</evidence>
<comment type="similarity">
    <text evidence="3">Belongs to the DRC4 family.</text>
</comment>
<feature type="region of interest" description="Disordered" evidence="14">
    <location>
        <begin position="1"/>
        <end position="28"/>
    </location>
</feature>
<dbReference type="GO" id="GO:0031267">
    <property type="term" value="F:small GTPase binding"/>
    <property type="evidence" value="ECO:0007669"/>
    <property type="project" value="InterPro"/>
</dbReference>
<protein>
    <recommendedName>
        <fullName evidence="4">Dynein regulatory complex subunit 4</fullName>
    </recommendedName>
    <alternativeName>
        <fullName evidence="12">Growth arrest-specific protein 8</fullName>
    </alternativeName>
</protein>
<evidence type="ECO:0000256" key="2">
    <source>
        <dbReference type="ARBA" id="ARBA00004245"/>
    </source>
</evidence>
<evidence type="ECO:0000256" key="13">
    <source>
        <dbReference type="SAM" id="Coils"/>
    </source>
</evidence>
<evidence type="ECO:0000256" key="3">
    <source>
        <dbReference type="ARBA" id="ARBA00009859"/>
    </source>
</evidence>
<organism evidence="16 17">
    <name type="scientific">Mola mola</name>
    <name type="common">Ocean sunfish</name>
    <name type="synonym">Tetraodon mola</name>
    <dbReference type="NCBI Taxonomy" id="94237"/>
    <lineage>
        <taxon>Eukaryota</taxon>
        <taxon>Metazoa</taxon>
        <taxon>Chordata</taxon>
        <taxon>Craniata</taxon>
        <taxon>Vertebrata</taxon>
        <taxon>Euteleostomi</taxon>
        <taxon>Actinopterygii</taxon>
        <taxon>Neopterygii</taxon>
        <taxon>Teleostei</taxon>
        <taxon>Neoteleostei</taxon>
        <taxon>Acanthomorphata</taxon>
        <taxon>Eupercaria</taxon>
        <taxon>Tetraodontiformes</taxon>
        <taxon>Molidae</taxon>
        <taxon>Mola</taxon>
    </lineage>
</organism>
<sequence length="458" mass="53513">QPPKNKGKSKTSAKTRTPTLLDGLTQEELSKEQLEEHIVHLREELEREREERNYFQLERDRMHSFREITERQLEEAKAELKNLDKEVEAEEGHHQVELKVYKQKMKHLLCEHQNMILELKADRLASAEVMQKEQEQLETKFHKQINTILKHAEEMTKTRKSWEKHVNVSVDVNAKYEKKMELLPQELDNMSKYQISESENHWNSHVVALIEDHNKALSEMNALVNHMQHDVDINCSLQTQITDMKMKQKEKEKDLVSVLLDNKRLTDFLLNVEEEIAGYEKKMKCYSKGLHVGEAIEKAKNKELNDLKSDYDTLEQLFTELQLERDELYKSFSQRIQKVQHKGDVKNELLERKVKALTDSLEEMQAQLCSVLSASNMDQTALDGITNRIEVLNDSIKNLQYKKARKELLLKYESKQRALGVPVEEICAKPIENILTSGTHGHHQMLSAPLRCFSRPSV</sequence>
<evidence type="ECO:0000256" key="5">
    <source>
        <dbReference type="ARBA" id="ARBA00022490"/>
    </source>
</evidence>
<evidence type="ECO:0000256" key="10">
    <source>
        <dbReference type="ARBA" id="ARBA00023212"/>
    </source>
</evidence>